<feature type="domain" description="PRD" evidence="8">
    <location>
        <begin position="293"/>
        <end position="400"/>
    </location>
</feature>
<evidence type="ECO:0000259" key="6">
    <source>
        <dbReference type="PROSITE" id="PS51094"/>
    </source>
</evidence>
<dbReference type="CDD" id="cd05568">
    <property type="entry name" value="PTS_IIB_bgl_like"/>
    <property type="match status" value="1"/>
</dbReference>
<dbReference type="Proteomes" id="UP001623661">
    <property type="component" value="Unassembled WGS sequence"/>
</dbReference>
<evidence type="ECO:0000256" key="4">
    <source>
        <dbReference type="ARBA" id="ARBA00023159"/>
    </source>
</evidence>
<dbReference type="InterPro" id="IPR050661">
    <property type="entry name" value="BglG_antiterminators"/>
</dbReference>
<proteinExistence type="predicted"/>
<reference evidence="9 10" key="1">
    <citation type="submission" date="2024-11" db="EMBL/GenBank/DDBJ databases">
        <authorList>
            <person name="Heng Y.C."/>
            <person name="Lim A.C.H."/>
            <person name="Lee J.K.Y."/>
            <person name="Kittelmann S."/>
        </authorList>
    </citation>
    <scope>NUCLEOTIDE SEQUENCE [LARGE SCALE GENOMIC DNA]</scope>
    <source>
        <strain evidence="9 10">WILCCON 0202</strain>
    </source>
</reference>
<dbReference type="RefSeq" id="WP_406764265.1">
    <property type="nucleotide sequence ID" value="NZ_JBJHZY010000001.1"/>
</dbReference>
<evidence type="ECO:0000313" key="9">
    <source>
        <dbReference type="EMBL" id="MFL0267670.1"/>
    </source>
</evidence>
<dbReference type="SUPFAM" id="SSF52794">
    <property type="entry name" value="PTS system IIB component-like"/>
    <property type="match status" value="1"/>
</dbReference>
<sequence>MDKELILILKLLLERTLITTKELKDETGLTIRQITYRINKINEMLKHLNIPPISLKYNKDIILKPETREGILEIIQKYESEKNYYLSKDERLAFMYLTLFINLDYLSLNYFINSMKVSRSSVLMDFKDLGQLLNENGIDIKNNRTEGYYLTGSEMEIRRLMIKFVINTLSINRDCKIFNLFIKEYKLDNYQVSKEIISKLAIKHNITFVEDRLQEFIYIFIFLKARLLSEKTIEYETLKISNISVIRLMKEYNFTEDLLYSFENGNKIKSFDANYISAWIIGISVGNTKDKTEDISIITKIVIRIMARFQSLSGFHYMNYNEIFEQLYSHFRPAYYRLLFKLPIYNPLCEKVKEEYKELYKLVYETMKPFSELFDQEIPEDELAYLTIHFGAILFNGNEPVTPQKKKALIVCSAGIGSSAILYTELKVLFPELHFLVPIELSKLKDISETVDIIFTSNFSAELMEIEKPLIKVSPVMTLKEKSQVKREVYMLLGNTLLKQPRVEEVMDIIKRYSKVTSENLLHHELQSYFSQLENYNPKNETGLLLSDLTNENLIRLNVPAQNWEEAIRNSALALLENDKIAAPYIDAMISTAKESGPYIVITKHVALPHARPEAGAKETAMGIAVLEHPIEFGNKGNDPVKYVFSLSAVDHESHLQVMAEFLELLEKEEFYKILDKAKSPGEIMDFIKSYESK</sequence>
<evidence type="ECO:0000256" key="5">
    <source>
        <dbReference type="ARBA" id="ARBA00023163"/>
    </source>
</evidence>
<dbReference type="InterPro" id="IPR013011">
    <property type="entry name" value="PTS_EIIB_2"/>
</dbReference>
<dbReference type="SUPFAM" id="SSF55804">
    <property type="entry name" value="Phoshotransferase/anion transport protein"/>
    <property type="match status" value="1"/>
</dbReference>
<dbReference type="Gene3D" id="1.10.1790.10">
    <property type="entry name" value="PRD domain"/>
    <property type="match status" value="1"/>
</dbReference>
<dbReference type="InterPro" id="IPR016152">
    <property type="entry name" value="PTrfase/Anion_transptr"/>
</dbReference>
<protein>
    <submittedName>
        <fullName evidence="9">BglG family transcription antiterminator</fullName>
    </submittedName>
</protein>
<comment type="caution">
    <text evidence="9">The sequence shown here is derived from an EMBL/GenBank/DDBJ whole genome shotgun (WGS) entry which is preliminary data.</text>
</comment>
<dbReference type="CDD" id="cd00211">
    <property type="entry name" value="PTS_IIA_fru"/>
    <property type="match status" value="1"/>
</dbReference>
<keyword evidence="3" id="KW-0805">Transcription regulation</keyword>
<evidence type="ECO:0000256" key="3">
    <source>
        <dbReference type="ARBA" id="ARBA00023015"/>
    </source>
</evidence>
<dbReference type="PANTHER" id="PTHR30185:SF9">
    <property type="entry name" value="MANNITOL-SPECIFIC PHOSPHOTRANSFERASE ENZYME IIA COMPONENT"/>
    <property type="match status" value="1"/>
</dbReference>
<dbReference type="PROSITE" id="PS51094">
    <property type="entry name" value="PTS_EIIA_TYPE_2"/>
    <property type="match status" value="1"/>
</dbReference>
<keyword evidence="2" id="KW-0677">Repeat</keyword>
<keyword evidence="5" id="KW-0804">Transcription</keyword>
<dbReference type="PROSITE" id="PS51099">
    <property type="entry name" value="PTS_EIIB_TYPE_2"/>
    <property type="match status" value="1"/>
</dbReference>
<organism evidence="9 10">
    <name type="scientific">Candidatus Clostridium radicumherbarum</name>
    <dbReference type="NCBI Taxonomy" id="3381662"/>
    <lineage>
        <taxon>Bacteria</taxon>
        <taxon>Bacillati</taxon>
        <taxon>Bacillota</taxon>
        <taxon>Clostridia</taxon>
        <taxon>Eubacteriales</taxon>
        <taxon>Clostridiaceae</taxon>
        <taxon>Clostridium</taxon>
    </lineage>
</organism>
<dbReference type="SUPFAM" id="SSF63520">
    <property type="entry name" value="PTS-regulatory domain, PRD"/>
    <property type="match status" value="1"/>
</dbReference>
<dbReference type="Pfam" id="PF00359">
    <property type="entry name" value="PTS_EIIA_2"/>
    <property type="match status" value="1"/>
</dbReference>
<gene>
    <name evidence="9" type="ORF">ACJDUH_06100</name>
</gene>
<dbReference type="InterPro" id="IPR036095">
    <property type="entry name" value="PTS_EIIB-like_sf"/>
</dbReference>
<dbReference type="Gene3D" id="3.40.50.2300">
    <property type="match status" value="1"/>
</dbReference>
<dbReference type="InterPro" id="IPR007737">
    <property type="entry name" value="Mga_HTH"/>
</dbReference>
<dbReference type="EMBL" id="JBJHZY010000001">
    <property type="protein sequence ID" value="MFL0267670.1"/>
    <property type="molecule type" value="Genomic_DNA"/>
</dbReference>
<dbReference type="InterPro" id="IPR002178">
    <property type="entry name" value="PTS_EIIA_type-2_dom"/>
</dbReference>
<dbReference type="PANTHER" id="PTHR30185">
    <property type="entry name" value="CRYPTIC BETA-GLUCOSIDE BGL OPERON ANTITERMINATOR"/>
    <property type="match status" value="1"/>
</dbReference>
<evidence type="ECO:0000256" key="1">
    <source>
        <dbReference type="ARBA" id="ARBA00022679"/>
    </source>
</evidence>
<dbReference type="InterPro" id="IPR036634">
    <property type="entry name" value="PRD_sf"/>
</dbReference>
<dbReference type="InterPro" id="IPR011608">
    <property type="entry name" value="PRD"/>
</dbReference>
<evidence type="ECO:0000259" key="7">
    <source>
        <dbReference type="PROSITE" id="PS51099"/>
    </source>
</evidence>
<evidence type="ECO:0000256" key="2">
    <source>
        <dbReference type="ARBA" id="ARBA00022737"/>
    </source>
</evidence>
<dbReference type="Pfam" id="PF05043">
    <property type="entry name" value="Mga"/>
    <property type="match status" value="1"/>
</dbReference>
<dbReference type="Pfam" id="PF00874">
    <property type="entry name" value="PRD"/>
    <property type="match status" value="1"/>
</dbReference>
<keyword evidence="1" id="KW-0808">Transferase</keyword>
<keyword evidence="4" id="KW-0010">Activator</keyword>
<feature type="domain" description="PTS EIIB type-2" evidence="7">
    <location>
        <begin position="406"/>
        <end position="497"/>
    </location>
</feature>
<dbReference type="PROSITE" id="PS51372">
    <property type="entry name" value="PRD_2"/>
    <property type="match status" value="1"/>
</dbReference>
<dbReference type="Gene3D" id="3.40.930.10">
    <property type="entry name" value="Mannitol-specific EII, Chain A"/>
    <property type="match status" value="1"/>
</dbReference>
<evidence type="ECO:0000259" key="8">
    <source>
        <dbReference type="PROSITE" id="PS51372"/>
    </source>
</evidence>
<name>A0ABW8TRQ9_9CLOT</name>
<keyword evidence="10" id="KW-1185">Reference proteome</keyword>
<evidence type="ECO:0000313" key="10">
    <source>
        <dbReference type="Proteomes" id="UP001623661"/>
    </source>
</evidence>
<accession>A0ABW8TRQ9</accession>
<feature type="domain" description="PTS EIIA type-2" evidence="6">
    <location>
        <begin position="548"/>
        <end position="691"/>
    </location>
</feature>